<proteinExistence type="predicted"/>
<reference evidence="1 2" key="1">
    <citation type="submission" date="2020-09" db="EMBL/GenBank/DDBJ databases">
        <title>Roseomonas.</title>
        <authorList>
            <person name="Zhu W."/>
        </authorList>
    </citation>
    <scope>NUCLEOTIDE SEQUENCE [LARGE SCALE GENOMIC DNA]</scope>
    <source>
        <strain evidence="1 2">1311</strain>
    </source>
</reference>
<evidence type="ECO:0008006" key="3">
    <source>
        <dbReference type="Google" id="ProtNLM"/>
    </source>
</evidence>
<evidence type="ECO:0000313" key="2">
    <source>
        <dbReference type="Proteomes" id="UP001518990"/>
    </source>
</evidence>
<comment type="caution">
    <text evidence="1">The sequence shown here is derived from an EMBL/GenBank/DDBJ whole genome shotgun (WGS) entry which is preliminary data.</text>
</comment>
<organism evidence="1 2">
    <name type="scientific">Roseomonas marmotae</name>
    <dbReference type="NCBI Taxonomy" id="2768161"/>
    <lineage>
        <taxon>Bacteria</taxon>
        <taxon>Pseudomonadati</taxon>
        <taxon>Pseudomonadota</taxon>
        <taxon>Alphaproteobacteria</taxon>
        <taxon>Acetobacterales</taxon>
        <taxon>Roseomonadaceae</taxon>
        <taxon>Roseomonas</taxon>
    </lineage>
</organism>
<protein>
    <recommendedName>
        <fullName evidence="3">DUF484 family protein</fullName>
    </recommendedName>
</protein>
<dbReference type="Proteomes" id="UP001518990">
    <property type="component" value="Unassembled WGS sequence"/>
</dbReference>
<name>A0ABS3K7X9_9PROT</name>
<keyword evidence="2" id="KW-1185">Reference proteome</keyword>
<evidence type="ECO:0000313" key="1">
    <source>
        <dbReference type="EMBL" id="MBO1073570.1"/>
    </source>
</evidence>
<gene>
    <name evidence="1" type="ORF">IAI60_02990</name>
</gene>
<dbReference type="RefSeq" id="WP_207445181.1">
    <property type="nucleotide sequence ID" value="NZ_CP061091.1"/>
</dbReference>
<dbReference type="InterPro" id="IPR029016">
    <property type="entry name" value="GAF-like_dom_sf"/>
</dbReference>
<sequence length="202" mass="21214">MTDGADRVAAWLRANPSFLAERPELYRLLAPPHRIHGEGLADHMAAMIAAERAANRELAATARAEDGFVHRAQRAVVALIAAPDAAEAVAQEWPALLGLEHCTLAGEGTHAPHRVHLPPGTVEALLPSGRDTLLRDNPADPALLHGEAAALITRDALARLPLPGPPVMLVLGARREAALPRSGAAPQLRFLAAALVAALGRP</sequence>
<dbReference type="EMBL" id="JACTNF010000002">
    <property type="protein sequence ID" value="MBO1073570.1"/>
    <property type="molecule type" value="Genomic_DNA"/>
</dbReference>
<dbReference type="Gene3D" id="3.30.450.40">
    <property type="match status" value="1"/>
</dbReference>
<accession>A0ABS3K7X9</accession>